<evidence type="ECO:0000313" key="9">
    <source>
        <dbReference type="Proteomes" id="UP000182983"/>
    </source>
</evidence>
<keyword evidence="7" id="KW-0963">Cytoplasm</keyword>
<keyword evidence="3 7" id="KW-0479">Metal-binding</keyword>
<evidence type="ECO:0000313" key="8">
    <source>
        <dbReference type="EMBL" id="SEH27027.1"/>
    </source>
</evidence>
<reference evidence="9" key="1">
    <citation type="submission" date="2016-10" db="EMBL/GenBank/DDBJ databases">
        <authorList>
            <person name="Varghese N."/>
            <person name="Submissions S."/>
        </authorList>
    </citation>
    <scope>NUCLEOTIDE SEQUENCE [LARGE SCALE GENOMIC DNA]</scope>
    <source>
        <strain evidence="9">DSM 13234</strain>
    </source>
</reference>
<dbReference type="SUPFAM" id="SSF55486">
    <property type="entry name" value="Metalloproteases ('zincins'), catalytic domain"/>
    <property type="match status" value="1"/>
</dbReference>
<dbReference type="GO" id="GO:0004521">
    <property type="term" value="F:RNA endonuclease activity"/>
    <property type="evidence" value="ECO:0007669"/>
    <property type="project" value="UniProtKB-UniRule"/>
</dbReference>
<feature type="binding site" evidence="7">
    <location>
        <position position="138"/>
    </location>
    <ligand>
        <name>Zn(2+)</name>
        <dbReference type="ChEBI" id="CHEBI:29105"/>
        <note>catalytic</note>
    </ligand>
</feature>
<sequence>MTAPVAEIAVSLESPAWVEALPDIEARVQSLVQLALAGVPDDVPDGPLELSVVLADDETVRALNRDWRGKDAPTNVLSFAALDDEEAPLVEGAPLLLGDVILAWETVAAEAAESGRPLADHFSHLVIHGVLHLLGFDHQDEDEAAEMEGLETRLLASLGISDPYQDEDDRR</sequence>
<dbReference type="Proteomes" id="UP000182983">
    <property type="component" value="Unassembled WGS sequence"/>
</dbReference>
<evidence type="ECO:0000256" key="5">
    <source>
        <dbReference type="ARBA" id="ARBA00022801"/>
    </source>
</evidence>
<feature type="binding site" evidence="7">
    <location>
        <position position="132"/>
    </location>
    <ligand>
        <name>Zn(2+)</name>
        <dbReference type="ChEBI" id="CHEBI:29105"/>
        <note>catalytic</note>
    </ligand>
</feature>
<protein>
    <recommendedName>
        <fullName evidence="7">Endoribonuclease YbeY</fullName>
        <ecNumber evidence="7">3.1.-.-</ecNumber>
    </recommendedName>
</protein>
<dbReference type="InterPro" id="IPR020549">
    <property type="entry name" value="YbeY_CS"/>
</dbReference>
<feature type="binding site" evidence="7">
    <location>
        <position position="128"/>
    </location>
    <ligand>
        <name>Zn(2+)</name>
        <dbReference type="ChEBI" id="CHEBI:29105"/>
        <note>catalytic</note>
    </ligand>
</feature>
<keyword evidence="2 7" id="KW-0540">Nuclease</keyword>
<dbReference type="PANTHER" id="PTHR46986:SF1">
    <property type="entry name" value="ENDORIBONUCLEASE YBEY, CHLOROPLASTIC"/>
    <property type="match status" value="1"/>
</dbReference>
<evidence type="ECO:0000256" key="7">
    <source>
        <dbReference type="HAMAP-Rule" id="MF_00009"/>
    </source>
</evidence>
<comment type="cofactor">
    <cofactor evidence="7">
        <name>Zn(2+)</name>
        <dbReference type="ChEBI" id="CHEBI:29105"/>
    </cofactor>
    <text evidence="7">Binds 1 zinc ion.</text>
</comment>
<gene>
    <name evidence="7" type="primary">ybeY</name>
    <name evidence="8" type="ORF">SAMN04244559_00445</name>
</gene>
<keyword evidence="7" id="KW-0690">Ribosome biogenesis</keyword>
<organism evidence="8 9">
    <name type="scientific">Magnetospirillum fulvum</name>
    <name type="common">Rhodospirillum fulvum</name>
    <dbReference type="NCBI Taxonomy" id="1082"/>
    <lineage>
        <taxon>Bacteria</taxon>
        <taxon>Pseudomonadati</taxon>
        <taxon>Pseudomonadota</taxon>
        <taxon>Alphaproteobacteria</taxon>
        <taxon>Rhodospirillales</taxon>
        <taxon>Rhodospirillaceae</taxon>
        <taxon>Magnetospirillum</taxon>
    </lineage>
</organism>
<comment type="function">
    <text evidence="7">Single strand-specific metallo-endoribonuclease involved in late-stage 70S ribosome quality control and in maturation of the 3' terminus of the 16S rRNA.</text>
</comment>
<keyword evidence="7" id="KW-0698">rRNA processing</keyword>
<dbReference type="EMBL" id="FNWO01000002">
    <property type="protein sequence ID" value="SEH27027.1"/>
    <property type="molecule type" value="Genomic_DNA"/>
</dbReference>
<keyword evidence="9" id="KW-1185">Reference proteome</keyword>
<dbReference type="GO" id="GO:0004222">
    <property type="term" value="F:metalloendopeptidase activity"/>
    <property type="evidence" value="ECO:0007669"/>
    <property type="project" value="InterPro"/>
</dbReference>
<keyword evidence="5 7" id="KW-0378">Hydrolase</keyword>
<evidence type="ECO:0000256" key="3">
    <source>
        <dbReference type="ARBA" id="ARBA00022723"/>
    </source>
</evidence>
<proteinExistence type="inferred from homology"/>
<comment type="subcellular location">
    <subcellularLocation>
        <location evidence="7">Cytoplasm</location>
    </subcellularLocation>
</comment>
<name>A0A1H6GUA2_MAGFU</name>
<evidence type="ECO:0000256" key="4">
    <source>
        <dbReference type="ARBA" id="ARBA00022759"/>
    </source>
</evidence>
<accession>A0A1H6GUA2</accession>
<dbReference type="RefSeq" id="WP_074765140.1">
    <property type="nucleotide sequence ID" value="NZ_FNWO01000002.1"/>
</dbReference>
<evidence type="ECO:0000256" key="1">
    <source>
        <dbReference type="ARBA" id="ARBA00010875"/>
    </source>
</evidence>
<dbReference type="EC" id="3.1.-.-" evidence="7"/>
<dbReference type="NCBIfam" id="TIGR00043">
    <property type="entry name" value="rRNA maturation RNase YbeY"/>
    <property type="match status" value="1"/>
</dbReference>
<dbReference type="Gene3D" id="3.40.390.30">
    <property type="entry name" value="Metalloproteases ('zincins'), catalytic domain"/>
    <property type="match status" value="1"/>
</dbReference>
<dbReference type="AlphaFoldDB" id="A0A1H6GUA2"/>
<dbReference type="GO" id="GO:0005737">
    <property type="term" value="C:cytoplasm"/>
    <property type="evidence" value="ECO:0007669"/>
    <property type="project" value="UniProtKB-SubCell"/>
</dbReference>
<dbReference type="PROSITE" id="PS01306">
    <property type="entry name" value="UPF0054"/>
    <property type="match status" value="1"/>
</dbReference>
<dbReference type="OrthoDB" id="9807740at2"/>
<dbReference type="Pfam" id="PF02130">
    <property type="entry name" value="YbeY"/>
    <property type="match status" value="1"/>
</dbReference>
<dbReference type="InterPro" id="IPR002036">
    <property type="entry name" value="YbeY"/>
</dbReference>
<dbReference type="PANTHER" id="PTHR46986">
    <property type="entry name" value="ENDORIBONUCLEASE YBEY, CHLOROPLASTIC"/>
    <property type="match status" value="1"/>
</dbReference>
<comment type="similarity">
    <text evidence="1 7">Belongs to the endoribonuclease YbeY family.</text>
</comment>
<dbReference type="HAMAP" id="MF_00009">
    <property type="entry name" value="Endoribonucl_YbeY"/>
    <property type="match status" value="1"/>
</dbReference>
<dbReference type="GO" id="GO:0008270">
    <property type="term" value="F:zinc ion binding"/>
    <property type="evidence" value="ECO:0007669"/>
    <property type="project" value="UniProtKB-UniRule"/>
</dbReference>
<evidence type="ECO:0000256" key="2">
    <source>
        <dbReference type="ARBA" id="ARBA00022722"/>
    </source>
</evidence>
<keyword evidence="4 7" id="KW-0255">Endonuclease</keyword>
<dbReference type="GO" id="GO:0006364">
    <property type="term" value="P:rRNA processing"/>
    <property type="evidence" value="ECO:0007669"/>
    <property type="project" value="UniProtKB-UniRule"/>
</dbReference>
<evidence type="ECO:0000256" key="6">
    <source>
        <dbReference type="ARBA" id="ARBA00022833"/>
    </source>
</evidence>
<dbReference type="InterPro" id="IPR023091">
    <property type="entry name" value="MetalPrtase_cat_dom_sf_prd"/>
</dbReference>
<keyword evidence="6 7" id="KW-0862">Zinc</keyword>